<dbReference type="SMART" id="SM00228">
    <property type="entry name" value="PDZ"/>
    <property type="match status" value="1"/>
</dbReference>
<dbReference type="SUPFAM" id="SSF50156">
    <property type="entry name" value="PDZ domain-like"/>
    <property type="match status" value="1"/>
</dbReference>
<feature type="compositionally biased region" description="Basic residues" evidence="1">
    <location>
        <begin position="617"/>
        <end position="626"/>
    </location>
</feature>
<evidence type="ECO:0000313" key="4">
    <source>
        <dbReference type="EMBL" id="MBI5168620.1"/>
    </source>
</evidence>
<feature type="chain" id="PRO_5037137676" evidence="2">
    <location>
        <begin position="26"/>
        <end position="633"/>
    </location>
</feature>
<dbReference type="AlphaFoldDB" id="A0A933SC96"/>
<comment type="caution">
    <text evidence="4">The sequence shown here is derived from an EMBL/GenBank/DDBJ whole genome shotgun (WGS) entry which is preliminary data.</text>
</comment>
<accession>A0A933SC96</accession>
<dbReference type="SUPFAM" id="SSF50630">
    <property type="entry name" value="Acid proteases"/>
    <property type="match status" value="1"/>
</dbReference>
<dbReference type="Gene3D" id="2.30.42.10">
    <property type="match status" value="1"/>
</dbReference>
<protein>
    <submittedName>
        <fullName evidence="4">Aspartyl protease family protein</fullName>
    </submittedName>
</protein>
<organism evidence="4 5">
    <name type="scientific">Eiseniibacteriota bacterium</name>
    <dbReference type="NCBI Taxonomy" id="2212470"/>
    <lineage>
        <taxon>Bacteria</taxon>
        <taxon>Candidatus Eiseniibacteriota</taxon>
    </lineage>
</organism>
<dbReference type="Pfam" id="PF13650">
    <property type="entry name" value="Asp_protease_2"/>
    <property type="match status" value="1"/>
</dbReference>
<gene>
    <name evidence="4" type="ORF">HZA61_03940</name>
</gene>
<reference evidence="4" key="1">
    <citation type="submission" date="2020-07" db="EMBL/GenBank/DDBJ databases">
        <title>Huge and variable diversity of episymbiotic CPR bacteria and DPANN archaea in groundwater ecosystems.</title>
        <authorList>
            <person name="He C.Y."/>
            <person name="Keren R."/>
            <person name="Whittaker M."/>
            <person name="Farag I.F."/>
            <person name="Doudna J."/>
            <person name="Cate J.H.D."/>
            <person name="Banfield J.F."/>
        </authorList>
    </citation>
    <scope>NUCLEOTIDE SEQUENCE</scope>
    <source>
        <strain evidence="4">NC_groundwater_1813_Pr3_B-0.1um_71_17</strain>
    </source>
</reference>
<proteinExistence type="predicted"/>
<dbReference type="GO" id="GO:0004190">
    <property type="term" value="F:aspartic-type endopeptidase activity"/>
    <property type="evidence" value="ECO:0007669"/>
    <property type="project" value="InterPro"/>
</dbReference>
<dbReference type="InterPro" id="IPR041489">
    <property type="entry name" value="PDZ_6"/>
</dbReference>
<dbReference type="Gene3D" id="2.40.70.10">
    <property type="entry name" value="Acid Proteases"/>
    <property type="match status" value="2"/>
</dbReference>
<evidence type="ECO:0000313" key="5">
    <source>
        <dbReference type="Proteomes" id="UP000696931"/>
    </source>
</evidence>
<feature type="signal peptide" evidence="2">
    <location>
        <begin position="1"/>
        <end position="25"/>
    </location>
</feature>
<sequence length="633" mass="67447">MPRSFWRPLALAALFALALAPQVDAATTPEADQVIRRYVEATGGAAAFAAESSLYTRARLGGFGFSGTIETWSVRPDLHYARTELGPFKLSEGSRGRTAWRTDPTTGRVVTLTDQDLTEALASNWFELERWAEPGHGGGTITVAGHEKEGAATYTVLAMQAPGAEALKPRRLWFADATGLLARMEAPRDQNQIATDFSDWRRAGGRLRAFVNESGISNMPANRLRSVADSFATNVNTAGLAFDPPLPVGVSTVRWRGASGVLKLPFDYAARHVWMRASVNGAPPADFLFDTGATISVLDSTYAASIGLEGEGFMQAQGAGAAGSASFVTLDSIAVHGPGDTGVSIAGPKLAVMSVAPAFSAYFWNEMAGVLGYDFISRFVVTIDYDEGVLTLHDPATFAYAGKEQPLPMVMNGVVPGVTATIDGAYTGVFRIDVGSSSTVDIHGPFASKHGLEEKLVGARDVEGVGFGGHFTTRYGRLGKMAIGPYAWDAPMVSVARAAEGAFASEEFAGNIGNRVLERFRLTLDYDHRRIWLEPGARFGSRDALSRSGMLVGREGGKVLALSVLPGSPAHAAGLRDGDELVRVQGKPAASYTLSQLDALLEQGADGSRVKVESRRDGKKKSKHTITLREMLP</sequence>
<name>A0A933SC96_UNCEI</name>
<dbReference type="GO" id="GO:0006508">
    <property type="term" value="P:proteolysis"/>
    <property type="evidence" value="ECO:0007669"/>
    <property type="project" value="UniProtKB-KW"/>
</dbReference>
<keyword evidence="2" id="KW-0732">Signal</keyword>
<dbReference type="InterPro" id="IPR001969">
    <property type="entry name" value="Aspartic_peptidase_AS"/>
</dbReference>
<dbReference type="EMBL" id="JACRIW010000031">
    <property type="protein sequence ID" value="MBI5168620.1"/>
    <property type="molecule type" value="Genomic_DNA"/>
</dbReference>
<feature type="domain" description="PDZ" evidence="3">
    <location>
        <begin position="549"/>
        <end position="616"/>
    </location>
</feature>
<dbReference type="PROSITE" id="PS00141">
    <property type="entry name" value="ASP_PROTEASE"/>
    <property type="match status" value="1"/>
</dbReference>
<dbReference type="InterPro" id="IPR001478">
    <property type="entry name" value="PDZ"/>
</dbReference>
<keyword evidence="4" id="KW-0378">Hydrolase</keyword>
<dbReference type="Pfam" id="PF17820">
    <property type="entry name" value="PDZ_6"/>
    <property type="match status" value="1"/>
</dbReference>
<evidence type="ECO:0000256" key="1">
    <source>
        <dbReference type="SAM" id="MobiDB-lite"/>
    </source>
</evidence>
<evidence type="ECO:0000259" key="3">
    <source>
        <dbReference type="PROSITE" id="PS50106"/>
    </source>
</evidence>
<dbReference type="Proteomes" id="UP000696931">
    <property type="component" value="Unassembled WGS sequence"/>
</dbReference>
<keyword evidence="4" id="KW-0645">Protease</keyword>
<dbReference type="InterPro" id="IPR021109">
    <property type="entry name" value="Peptidase_aspartic_dom_sf"/>
</dbReference>
<evidence type="ECO:0000256" key="2">
    <source>
        <dbReference type="SAM" id="SignalP"/>
    </source>
</evidence>
<dbReference type="PROSITE" id="PS50106">
    <property type="entry name" value="PDZ"/>
    <property type="match status" value="1"/>
</dbReference>
<feature type="region of interest" description="Disordered" evidence="1">
    <location>
        <begin position="608"/>
        <end position="633"/>
    </location>
</feature>
<dbReference type="InterPro" id="IPR036034">
    <property type="entry name" value="PDZ_sf"/>
</dbReference>